<comment type="similarity">
    <text evidence="1 5">Belongs to the NadC/ModD family.</text>
</comment>
<comment type="caution">
    <text evidence="8">The sequence shown here is derived from an EMBL/GenBank/DDBJ whole genome shotgun (WGS) entry which is preliminary data.</text>
</comment>
<keyword evidence="9" id="KW-1185">Reference proteome</keyword>
<evidence type="ECO:0000256" key="1">
    <source>
        <dbReference type="ARBA" id="ARBA00009400"/>
    </source>
</evidence>
<dbReference type="InterPro" id="IPR036068">
    <property type="entry name" value="Nicotinate_pribotase-like_C"/>
</dbReference>
<dbReference type="Pfam" id="PF02749">
    <property type="entry name" value="QRPTase_N"/>
    <property type="match status" value="1"/>
</dbReference>
<dbReference type="GO" id="GO:0016757">
    <property type="term" value="F:glycosyltransferase activity"/>
    <property type="evidence" value="ECO:0007669"/>
    <property type="project" value="UniProtKB-KW"/>
</dbReference>
<dbReference type="PANTHER" id="PTHR32179:SF4">
    <property type="entry name" value="PYROPHOSPHORYLASE MODD-RELATED"/>
    <property type="match status" value="1"/>
</dbReference>
<dbReference type="InterPro" id="IPR006242">
    <property type="entry name" value="ModD"/>
</dbReference>
<dbReference type="InterPro" id="IPR022412">
    <property type="entry name" value="Quinolinate_PRibosylTrfase_N"/>
</dbReference>
<gene>
    <name evidence="8" type="ORF">M2319_003993</name>
</gene>
<evidence type="ECO:0000256" key="3">
    <source>
        <dbReference type="ARBA" id="ARBA00022676"/>
    </source>
</evidence>
<dbReference type="SUPFAM" id="SSF54675">
    <property type="entry name" value="Nicotinate/Quinolinate PRTase N-terminal domain-like"/>
    <property type="match status" value="1"/>
</dbReference>
<keyword evidence="4 5" id="KW-0808">Transferase</keyword>
<dbReference type="InterPro" id="IPR002638">
    <property type="entry name" value="Quinolinate_PRibosylTrfase_C"/>
</dbReference>
<dbReference type="NCBIfam" id="TIGR01334">
    <property type="entry name" value="modD"/>
    <property type="match status" value="1"/>
</dbReference>
<dbReference type="Gene3D" id="3.90.1170.20">
    <property type="entry name" value="Quinolinate phosphoribosyl transferase, N-terminal domain"/>
    <property type="match status" value="1"/>
</dbReference>
<dbReference type="Gene3D" id="3.20.20.70">
    <property type="entry name" value="Aldolase class I"/>
    <property type="match status" value="1"/>
</dbReference>
<dbReference type="SUPFAM" id="SSF51690">
    <property type="entry name" value="Nicotinate/Quinolinate PRTase C-terminal domain-like"/>
    <property type="match status" value="1"/>
</dbReference>
<feature type="domain" description="Quinolinate phosphoribosyl transferase N-terminal" evidence="7">
    <location>
        <begin position="21"/>
        <end position="104"/>
    </location>
</feature>
<dbReference type="Proteomes" id="UP001209755">
    <property type="component" value="Unassembled WGS sequence"/>
</dbReference>
<keyword evidence="3 5" id="KW-0328">Glycosyltransferase</keyword>
<dbReference type="PIRSF" id="PIRSF006250">
    <property type="entry name" value="NadC_ModD"/>
    <property type="match status" value="1"/>
</dbReference>
<accession>A0ABT3HGV7</accession>
<dbReference type="InterPro" id="IPR027277">
    <property type="entry name" value="NadC/ModD"/>
</dbReference>
<evidence type="ECO:0000313" key="8">
    <source>
        <dbReference type="EMBL" id="MCW2309637.1"/>
    </source>
</evidence>
<dbReference type="InterPro" id="IPR013785">
    <property type="entry name" value="Aldolase_TIM"/>
</dbReference>
<evidence type="ECO:0000256" key="2">
    <source>
        <dbReference type="ARBA" id="ARBA00019205"/>
    </source>
</evidence>
<dbReference type="Pfam" id="PF01729">
    <property type="entry name" value="QRPTase_C"/>
    <property type="match status" value="1"/>
</dbReference>
<dbReference type="InterPro" id="IPR037128">
    <property type="entry name" value="Quinolinate_PRibosylTase_N_sf"/>
</dbReference>
<dbReference type="PANTHER" id="PTHR32179">
    <property type="entry name" value="NICOTINATE-NUCLEOTIDE PYROPHOSPHORYLASE [CARBOXYLATING]"/>
    <property type="match status" value="1"/>
</dbReference>
<proteinExistence type="inferred from homology"/>
<evidence type="ECO:0000259" key="6">
    <source>
        <dbReference type="Pfam" id="PF01729"/>
    </source>
</evidence>
<evidence type="ECO:0000256" key="5">
    <source>
        <dbReference type="PIRNR" id="PIRNR006250"/>
    </source>
</evidence>
<protein>
    <recommendedName>
        <fullName evidence="2">Putative pyrophosphorylase ModD</fullName>
    </recommendedName>
</protein>
<reference evidence="9" key="1">
    <citation type="submission" date="2023-07" db="EMBL/GenBank/DDBJ databases">
        <title>Genome sequencing of Purple Non-Sulfur Bacteria from various extreme environments.</title>
        <authorList>
            <person name="Mayer M."/>
        </authorList>
    </citation>
    <scope>NUCLEOTIDE SEQUENCE [LARGE SCALE GENOMIC DNA]</scope>
    <source>
        <strain evidence="9">DSM 17935</strain>
    </source>
</reference>
<sequence>MIHIDDATLLGYLKDDAPYGDLTSRTLDLKGVPARMTFAARGPMVVCGIEEAARLLALIGCEVQKACASGDRLPEAGPVLEATGPGEAVLVGWKVAQMLVEWTSGVATAARRLTDAARAANPEIIVACTRKAIPGTHLLSAKAVLAGGATLHRTGLSDTVLLFPEHRALGAAPDVLAGQIERLKAACPERSVVVEVKTVEEALVAADSGADVLQLEKFPPDKVAGLTAALMASKPVRIAAAGGVTAANAEAYARSGAAILVTSAPYYAKPCDVQVSITRH</sequence>
<organism evidence="8 9">
    <name type="scientific">Rhodobium gokarnense</name>
    <dbReference type="NCBI Taxonomy" id="364296"/>
    <lineage>
        <taxon>Bacteria</taxon>
        <taxon>Pseudomonadati</taxon>
        <taxon>Pseudomonadota</taxon>
        <taxon>Alphaproteobacteria</taxon>
        <taxon>Hyphomicrobiales</taxon>
        <taxon>Rhodobiaceae</taxon>
        <taxon>Rhodobium</taxon>
    </lineage>
</organism>
<dbReference type="EMBL" id="JAOQNS010000013">
    <property type="protein sequence ID" value="MCW2309637.1"/>
    <property type="molecule type" value="Genomic_DNA"/>
</dbReference>
<evidence type="ECO:0000313" key="9">
    <source>
        <dbReference type="Proteomes" id="UP001209755"/>
    </source>
</evidence>
<evidence type="ECO:0000259" key="7">
    <source>
        <dbReference type="Pfam" id="PF02749"/>
    </source>
</evidence>
<feature type="domain" description="Quinolinate phosphoribosyl transferase C-terminal" evidence="6">
    <location>
        <begin position="106"/>
        <end position="275"/>
    </location>
</feature>
<name>A0ABT3HGV7_9HYPH</name>
<dbReference type="RefSeq" id="WP_264603206.1">
    <property type="nucleotide sequence ID" value="NZ_JAOQNS010000013.1"/>
</dbReference>
<evidence type="ECO:0000256" key="4">
    <source>
        <dbReference type="ARBA" id="ARBA00022679"/>
    </source>
</evidence>